<proteinExistence type="predicted"/>
<keyword evidence="1" id="KW-0732">Signal</keyword>
<name>A0ABU2JZZ5_9ACTN</name>
<dbReference type="EMBL" id="JAVREO010000029">
    <property type="protein sequence ID" value="MDT0270571.1"/>
    <property type="molecule type" value="Genomic_DNA"/>
</dbReference>
<evidence type="ECO:0000256" key="1">
    <source>
        <dbReference type="SAM" id="SignalP"/>
    </source>
</evidence>
<evidence type="ECO:0000313" key="3">
    <source>
        <dbReference type="Proteomes" id="UP001183410"/>
    </source>
</evidence>
<organism evidence="2 3">
    <name type="scientific">Streptomyces chisholmiae</name>
    <dbReference type="NCBI Taxonomy" id="3075540"/>
    <lineage>
        <taxon>Bacteria</taxon>
        <taxon>Bacillati</taxon>
        <taxon>Actinomycetota</taxon>
        <taxon>Actinomycetes</taxon>
        <taxon>Kitasatosporales</taxon>
        <taxon>Streptomycetaceae</taxon>
        <taxon>Streptomyces</taxon>
    </lineage>
</organism>
<dbReference type="RefSeq" id="WP_311670636.1">
    <property type="nucleotide sequence ID" value="NZ_JAVREO010000029.1"/>
</dbReference>
<comment type="caution">
    <text evidence="2">The sequence shown here is derived from an EMBL/GenBank/DDBJ whole genome shotgun (WGS) entry which is preliminary data.</text>
</comment>
<evidence type="ECO:0008006" key="4">
    <source>
        <dbReference type="Google" id="ProtNLM"/>
    </source>
</evidence>
<dbReference type="Proteomes" id="UP001183410">
    <property type="component" value="Unassembled WGS sequence"/>
</dbReference>
<dbReference type="PROSITE" id="PS51257">
    <property type="entry name" value="PROKAR_LIPOPROTEIN"/>
    <property type="match status" value="1"/>
</dbReference>
<feature type="chain" id="PRO_5047454682" description="Lipoprotein" evidence="1">
    <location>
        <begin position="20"/>
        <end position="115"/>
    </location>
</feature>
<evidence type="ECO:0000313" key="2">
    <source>
        <dbReference type="EMBL" id="MDT0270571.1"/>
    </source>
</evidence>
<protein>
    <recommendedName>
        <fullName evidence="4">Lipoprotein</fullName>
    </recommendedName>
</protein>
<reference evidence="3" key="1">
    <citation type="submission" date="2023-07" db="EMBL/GenBank/DDBJ databases">
        <title>30 novel species of actinomycetes from the DSMZ collection.</title>
        <authorList>
            <person name="Nouioui I."/>
        </authorList>
    </citation>
    <scope>NUCLEOTIDE SEQUENCE [LARGE SCALE GENOMIC DNA]</scope>
    <source>
        <strain evidence="3">DSM 44915</strain>
    </source>
</reference>
<gene>
    <name evidence="2" type="ORF">RM844_30290</name>
</gene>
<accession>A0ABU2JZZ5</accession>
<feature type="signal peptide" evidence="1">
    <location>
        <begin position="1"/>
        <end position="19"/>
    </location>
</feature>
<keyword evidence="3" id="KW-1185">Reference proteome</keyword>
<sequence length="115" mass="11839">MRTRAAALLAATIATLALAACSSSDDSEADDQPAAEYSVLNEELPDGGIGEVELLMPDATIETAEAAIRDYASSIDGPTAVTVQVVRSEDAAVIVCRADWPEVEGSMNCPDPGGN</sequence>